<dbReference type="Proteomes" id="UP000326202">
    <property type="component" value="Chromosome"/>
</dbReference>
<dbReference type="InterPro" id="IPR029055">
    <property type="entry name" value="Ntn_hydrolases_N"/>
</dbReference>
<dbReference type="Gene3D" id="1.10.246.130">
    <property type="match status" value="1"/>
</dbReference>
<reference evidence="1 2" key="1">
    <citation type="submission" date="2019-08" db="EMBL/GenBank/DDBJ databases">
        <title>Hyperibacter terrae gen. nov., sp. nov. and Hyperibacter viscosus sp. nov., two new members in the family Rhodospirillaceae isolated from the rhizosphere of Hypericum perforatum.</title>
        <authorList>
            <person name="Noviana Z."/>
        </authorList>
    </citation>
    <scope>NUCLEOTIDE SEQUENCE [LARGE SCALE GENOMIC DNA]</scope>
    <source>
        <strain evidence="1 2">R5913</strain>
    </source>
</reference>
<dbReference type="SUPFAM" id="SSF56235">
    <property type="entry name" value="N-terminal nucleophile aminohydrolases (Ntn hydrolases)"/>
    <property type="match status" value="1"/>
</dbReference>
<dbReference type="EMBL" id="CP042906">
    <property type="protein sequence ID" value="QEX16661.1"/>
    <property type="molecule type" value="Genomic_DNA"/>
</dbReference>
<dbReference type="PRINTS" id="PR01210">
    <property type="entry name" value="GGTRANSPTASE"/>
</dbReference>
<dbReference type="InterPro" id="IPR052896">
    <property type="entry name" value="GGT-like_enzyme"/>
</dbReference>
<proteinExistence type="predicted"/>
<gene>
    <name evidence="1" type="primary">ggt</name>
    <name evidence="1" type="ORF">FRZ44_19560</name>
</gene>
<dbReference type="Pfam" id="PF01019">
    <property type="entry name" value="G_glu_transpept"/>
    <property type="match status" value="1"/>
</dbReference>
<keyword evidence="2" id="KW-1185">Reference proteome</keyword>
<name>A0A5J6MHU4_9PROT</name>
<evidence type="ECO:0000313" key="1">
    <source>
        <dbReference type="EMBL" id="QEX16661.1"/>
    </source>
</evidence>
<dbReference type="AlphaFoldDB" id="A0A5J6MHU4"/>
<accession>A0A5J6MHU4</accession>
<dbReference type="PANTHER" id="PTHR43881:SF1">
    <property type="entry name" value="GAMMA-GLUTAMYLTRANSPEPTIDASE (AFU_ORTHOLOGUE AFUA_4G13580)"/>
    <property type="match status" value="1"/>
</dbReference>
<dbReference type="RefSeq" id="WP_151176992.1">
    <property type="nucleotide sequence ID" value="NZ_CP042906.1"/>
</dbReference>
<evidence type="ECO:0000313" key="2">
    <source>
        <dbReference type="Proteomes" id="UP000326202"/>
    </source>
</evidence>
<protein>
    <submittedName>
        <fullName evidence="1">Gamma-glutamyltranspeptidase</fullName>
    </submittedName>
</protein>
<organism evidence="1 2">
    <name type="scientific">Hypericibacter terrae</name>
    <dbReference type="NCBI Taxonomy" id="2602015"/>
    <lineage>
        <taxon>Bacteria</taxon>
        <taxon>Pseudomonadati</taxon>
        <taxon>Pseudomonadota</taxon>
        <taxon>Alphaproteobacteria</taxon>
        <taxon>Rhodospirillales</taxon>
        <taxon>Dongiaceae</taxon>
        <taxon>Hypericibacter</taxon>
    </lineage>
</organism>
<dbReference type="OrthoDB" id="9781342at2"/>
<dbReference type="InterPro" id="IPR043137">
    <property type="entry name" value="GGT_ssub_C"/>
</dbReference>
<dbReference type="PANTHER" id="PTHR43881">
    <property type="entry name" value="GAMMA-GLUTAMYLTRANSPEPTIDASE (AFU_ORTHOLOGUE AFUA_4G13580)"/>
    <property type="match status" value="1"/>
</dbReference>
<dbReference type="KEGG" id="htq:FRZ44_19560"/>
<dbReference type="InterPro" id="IPR043138">
    <property type="entry name" value="GGT_lsub"/>
</dbReference>
<sequence length="615" mass="66739">MAQVGTLSFIEENEVITSRPEIVGTFGVVATTHWLATTAAMTILEKGGNAFDAAAAAGFVHHIVEPDQNGPGGDVPIILWSAARKKVEVICGQGVAPATATVARMKALGLDILPGTGHLPAVVPGSFGAWMLLLRDHGSLTLREVMTPAITAARDGFLVKREVASLLHHTGGFMKTHWPTSAAVFLPGGQAPVAGSLLRVPAQADSYERILREAEAAGGDRLRQIEAARQAWYQGFVAEAIDRFFRQPVMDTTGEAHAGFLTGQDMAQWSATVEAPVTLDYAGYTVCKPGPWAQSPVLLQQLALLKGFDIAKMDHCGPDFVHLVQECTKLALSDREAFYGDPKFADVPLDRLLSEEYNAGRRKLIGAEASLEMRPGSIEGKGGRIPLRARGSTRMAHSETTVAAEDDTSGILSWPQFLAKTRGDTCHLDIIDRWGNMISATPSGGWMTGSPVVPGLGFCVSARGQMFWLDEDHPNGLTPGKRPRTTLTPGLALREGEPYMAFGTPGGDQQDQWSLHAFLRHVHHGLNLQEAIDAPGFYTDHMPSSFYPREWYPGHLAVEADFPKATLAELHRRGHKLEIHPRWGHYNSMTMATRENGVLRAAASPRRMQCYAIGR</sequence>
<dbReference type="Gene3D" id="3.60.20.40">
    <property type="match status" value="1"/>
</dbReference>